<reference evidence="2 3" key="1">
    <citation type="submission" date="2019-08" db="EMBL/GenBank/DDBJ databases">
        <title>Bradyrhizobium hipponensis sp. nov., a rhizobium isolated from a Lupinus angustifolius root nodule in Tunisia.</title>
        <authorList>
            <person name="Off K."/>
            <person name="Rejili M."/>
            <person name="Mars M."/>
            <person name="Brachmann A."/>
            <person name="Marin M."/>
        </authorList>
    </citation>
    <scope>NUCLEOTIDE SEQUENCE [LARGE SCALE GENOMIC DNA]</scope>
    <source>
        <strain evidence="2 3">CTAW71</strain>
    </source>
</reference>
<dbReference type="RefSeq" id="WP_148777274.1">
    <property type="nucleotide sequence ID" value="NZ_VSSS01000063.1"/>
</dbReference>
<keyword evidence="1" id="KW-0472">Membrane</keyword>
<keyword evidence="1" id="KW-0812">Transmembrane</keyword>
<dbReference type="EMBL" id="VSSS01000063">
    <property type="protein sequence ID" value="TYL88985.1"/>
    <property type="molecule type" value="Genomic_DNA"/>
</dbReference>
<name>A0A5D3K323_9BRAD</name>
<feature type="transmembrane region" description="Helical" evidence="1">
    <location>
        <begin position="22"/>
        <end position="39"/>
    </location>
</feature>
<feature type="transmembrane region" description="Helical" evidence="1">
    <location>
        <begin position="144"/>
        <end position="162"/>
    </location>
</feature>
<organism evidence="2 3">
    <name type="scientific">Bradyrhizobium rifense</name>
    <dbReference type="NCBI Taxonomy" id="515499"/>
    <lineage>
        <taxon>Bacteria</taxon>
        <taxon>Pseudomonadati</taxon>
        <taxon>Pseudomonadota</taxon>
        <taxon>Alphaproteobacteria</taxon>
        <taxon>Hyphomicrobiales</taxon>
        <taxon>Nitrobacteraceae</taxon>
        <taxon>Bradyrhizobium</taxon>
    </lineage>
</organism>
<evidence type="ECO:0000313" key="3">
    <source>
        <dbReference type="Proteomes" id="UP000324758"/>
    </source>
</evidence>
<comment type="caution">
    <text evidence="2">The sequence shown here is derived from an EMBL/GenBank/DDBJ whole genome shotgun (WGS) entry which is preliminary data.</text>
</comment>
<dbReference type="Proteomes" id="UP000324758">
    <property type="component" value="Unassembled WGS sequence"/>
</dbReference>
<keyword evidence="1" id="KW-1133">Transmembrane helix</keyword>
<evidence type="ECO:0000313" key="2">
    <source>
        <dbReference type="EMBL" id="TYL88985.1"/>
    </source>
</evidence>
<dbReference type="OrthoDB" id="7293882at2"/>
<proteinExistence type="predicted"/>
<keyword evidence="3" id="KW-1185">Reference proteome</keyword>
<evidence type="ECO:0000256" key="1">
    <source>
        <dbReference type="SAM" id="Phobius"/>
    </source>
</evidence>
<protein>
    <recommendedName>
        <fullName evidence="4">Glycosyltransferase RgtA/B/C/D-like domain-containing protein</fullName>
    </recommendedName>
</protein>
<feature type="transmembrane region" description="Helical" evidence="1">
    <location>
        <begin position="299"/>
        <end position="321"/>
    </location>
</feature>
<gene>
    <name evidence="2" type="ORF">FXB40_37355</name>
</gene>
<feature type="transmembrane region" description="Helical" evidence="1">
    <location>
        <begin position="270"/>
        <end position="287"/>
    </location>
</feature>
<accession>A0A5D3K323</accession>
<feature type="transmembrane region" description="Helical" evidence="1">
    <location>
        <begin position="351"/>
        <end position="374"/>
    </location>
</feature>
<dbReference type="AlphaFoldDB" id="A0A5D3K323"/>
<sequence>MGTPAPSAPTEPPVRAWWNSRFVVPGLMLLSTIPFWFVHTPPLIDYLAHIGRYQVQLHLADSPALQQNWDFHWQLVGNLGVELLIAPLAPMLGLERAAWLIALALPLLMISAIGRISRALHGELTPFAIAAAWFAMSYPFQLGFVNYWLGCALAFHVFASWVETTGKTGSVMRAALFAAAACLVWLAHAYGWVVLVVLVGAFELCRSWNRAPAAWPSMVIVILRRIWPVMIPAVLMIVWRQGNGAASTGHFFDIGTKILGLVWTLRDQNIWLDTLSLLLAIGLLYFGMRSRDTRVNPPLLVGAASFLILILLMPGEMFGAVYADVRLWPIFFIVGLTAIAPTDAMQRGSAIIAGVALAVFAIRIVAMAVGFAAYDSGYAQHLQALKDVPHGASIAVLTRPPSCERWRAPRVAHLGSLAIVRRDAFVNSQWDASGGQQLLTPLHARGTAFNADPSQYIEIAPGDCDGDLSATLAQRIAQIPRDRFDYVWLLDVDASHLTVMPGLRRLYQDDRSALYAFNKG</sequence>
<feature type="transmembrane region" description="Helical" evidence="1">
    <location>
        <begin position="97"/>
        <end position="113"/>
    </location>
</feature>
<feature type="transmembrane region" description="Helical" evidence="1">
    <location>
        <begin position="327"/>
        <end position="344"/>
    </location>
</feature>
<feature type="transmembrane region" description="Helical" evidence="1">
    <location>
        <begin position="174"/>
        <end position="202"/>
    </location>
</feature>
<feature type="transmembrane region" description="Helical" evidence="1">
    <location>
        <begin position="214"/>
        <end position="238"/>
    </location>
</feature>
<evidence type="ECO:0008006" key="4">
    <source>
        <dbReference type="Google" id="ProtNLM"/>
    </source>
</evidence>